<dbReference type="Pfam" id="PF14081">
    <property type="entry name" value="DUF4262"/>
    <property type="match status" value="1"/>
</dbReference>
<evidence type="ECO:0000313" key="1">
    <source>
        <dbReference type="EMBL" id="MEK8028840.1"/>
    </source>
</evidence>
<sequence length="155" mass="17516">MDEADQKILDDIERFGCSVMHIAAEDDLPPFAFSMGISKTSSAPEVVVVGLKQPLAHFVVNEYNRRVRAGEAFVAGQTSAGFIDGFDVLFDRVHASNYEEYFGYNLWLYEGPNFEVLQIVFPNTSGVWPWDEIADPWFRARQPLLRLPAEPQDDA</sequence>
<gene>
    <name evidence="1" type="ORF">AACH11_23010</name>
</gene>
<organism evidence="1 2">
    <name type="scientific">Pseudaquabacterium rugosum</name>
    <dbReference type="NCBI Taxonomy" id="2984194"/>
    <lineage>
        <taxon>Bacteria</taxon>
        <taxon>Pseudomonadati</taxon>
        <taxon>Pseudomonadota</taxon>
        <taxon>Betaproteobacteria</taxon>
        <taxon>Burkholderiales</taxon>
        <taxon>Sphaerotilaceae</taxon>
        <taxon>Pseudaquabacterium</taxon>
    </lineage>
</organism>
<reference evidence="1 2" key="1">
    <citation type="submission" date="2024-04" db="EMBL/GenBank/DDBJ databases">
        <title>Novel species of the genus Ideonella isolated from streams.</title>
        <authorList>
            <person name="Lu H."/>
        </authorList>
    </citation>
    <scope>NUCLEOTIDE SEQUENCE [LARGE SCALE GENOMIC DNA]</scope>
    <source>
        <strain evidence="1 2">BYS139W</strain>
    </source>
</reference>
<protein>
    <submittedName>
        <fullName evidence="1">DUF4262 domain-containing protein</fullName>
    </submittedName>
</protein>
<accession>A0ABU9BFV9</accession>
<dbReference type="Proteomes" id="UP001368500">
    <property type="component" value="Unassembled WGS sequence"/>
</dbReference>
<keyword evidence="2" id="KW-1185">Reference proteome</keyword>
<proteinExistence type="predicted"/>
<dbReference type="RefSeq" id="WP_341376628.1">
    <property type="nucleotide sequence ID" value="NZ_JBBUTF010000032.1"/>
</dbReference>
<dbReference type="EMBL" id="JBBUTF010000032">
    <property type="protein sequence ID" value="MEK8028840.1"/>
    <property type="molecule type" value="Genomic_DNA"/>
</dbReference>
<comment type="caution">
    <text evidence="1">The sequence shown here is derived from an EMBL/GenBank/DDBJ whole genome shotgun (WGS) entry which is preliminary data.</text>
</comment>
<evidence type="ECO:0000313" key="2">
    <source>
        <dbReference type="Proteomes" id="UP001368500"/>
    </source>
</evidence>
<dbReference type="InterPro" id="IPR025358">
    <property type="entry name" value="DUF4262"/>
</dbReference>
<name>A0ABU9BFV9_9BURK</name>